<accession>A0ABP1PJI8</accession>
<dbReference type="EMBL" id="CAXLJM020000004">
    <property type="protein sequence ID" value="CAL8069346.1"/>
    <property type="molecule type" value="Genomic_DNA"/>
</dbReference>
<protein>
    <submittedName>
        <fullName evidence="1">Uncharacterized protein</fullName>
    </submittedName>
</protein>
<evidence type="ECO:0000313" key="1">
    <source>
        <dbReference type="EMBL" id="CAL8069346.1"/>
    </source>
</evidence>
<dbReference type="Proteomes" id="UP001642540">
    <property type="component" value="Unassembled WGS sequence"/>
</dbReference>
<keyword evidence="2" id="KW-1185">Reference proteome</keyword>
<sequence length="168" mass="20076">MAEAILDTSTYYQQLFWKYGKYHVRDVTYVDSCPEECSTIRKELYYIARRKSIIILTDNDPVLKGMIGIDFVKFEGKFCKAIDFSFPQHWAFFFSWSHLSHEANKIGTRLREHGIMEKWERIGEWVRFYRASDNLYLHSMWFGSKVSAKPIKLNDPPDVMRNLEFEEH</sequence>
<gene>
    <name evidence="1" type="ORF">ODALV1_LOCUS724</name>
</gene>
<comment type="caution">
    <text evidence="1">The sequence shown here is derived from an EMBL/GenBank/DDBJ whole genome shotgun (WGS) entry which is preliminary data.</text>
</comment>
<organism evidence="1 2">
    <name type="scientific">Orchesella dallaii</name>
    <dbReference type="NCBI Taxonomy" id="48710"/>
    <lineage>
        <taxon>Eukaryota</taxon>
        <taxon>Metazoa</taxon>
        <taxon>Ecdysozoa</taxon>
        <taxon>Arthropoda</taxon>
        <taxon>Hexapoda</taxon>
        <taxon>Collembola</taxon>
        <taxon>Entomobryomorpha</taxon>
        <taxon>Entomobryoidea</taxon>
        <taxon>Orchesellidae</taxon>
        <taxon>Orchesellinae</taxon>
        <taxon>Orchesella</taxon>
    </lineage>
</organism>
<proteinExistence type="predicted"/>
<evidence type="ECO:0000313" key="2">
    <source>
        <dbReference type="Proteomes" id="UP001642540"/>
    </source>
</evidence>
<reference evidence="1 2" key="1">
    <citation type="submission" date="2024-08" db="EMBL/GenBank/DDBJ databases">
        <authorList>
            <person name="Cucini C."/>
            <person name="Frati F."/>
        </authorList>
    </citation>
    <scope>NUCLEOTIDE SEQUENCE [LARGE SCALE GENOMIC DNA]</scope>
</reference>
<name>A0ABP1PJI8_9HEXA</name>